<dbReference type="InterPro" id="IPR003594">
    <property type="entry name" value="HATPase_dom"/>
</dbReference>
<evidence type="ECO:0000256" key="2">
    <source>
        <dbReference type="ARBA" id="ARBA00004651"/>
    </source>
</evidence>
<keyword evidence="9 17" id="KW-0418">Kinase</keyword>
<dbReference type="SUPFAM" id="SSF47384">
    <property type="entry name" value="Homodimeric domain of signal transducing histidine kinase"/>
    <property type="match status" value="1"/>
</dbReference>
<keyword evidence="18" id="KW-1185">Reference proteome</keyword>
<dbReference type="FunFam" id="3.30.565.10:FF:000006">
    <property type="entry name" value="Sensor histidine kinase WalK"/>
    <property type="match status" value="1"/>
</dbReference>
<evidence type="ECO:0000256" key="12">
    <source>
        <dbReference type="ARBA" id="ARBA00023012"/>
    </source>
</evidence>
<dbReference type="GO" id="GO:0000155">
    <property type="term" value="F:phosphorelay sensor kinase activity"/>
    <property type="evidence" value="ECO:0007669"/>
    <property type="project" value="InterPro"/>
</dbReference>
<dbReference type="InterPro" id="IPR003660">
    <property type="entry name" value="HAMP_dom"/>
</dbReference>
<dbReference type="EMBL" id="CP034437">
    <property type="protein sequence ID" value="AZN43539.1"/>
    <property type="molecule type" value="Genomic_DNA"/>
</dbReference>
<dbReference type="InterPro" id="IPR004358">
    <property type="entry name" value="Sig_transdc_His_kin-like_C"/>
</dbReference>
<organism evidence="17 18">
    <name type="scientific">Paenibacillus albus</name>
    <dbReference type="NCBI Taxonomy" id="2495582"/>
    <lineage>
        <taxon>Bacteria</taxon>
        <taxon>Bacillati</taxon>
        <taxon>Bacillota</taxon>
        <taxon>Bacilli</taxon>
        <taxon>Bacillales</taxon>
        <taxon>Paenibacillaceae</taxon>
        <taxon>Paenibacillus</taxon>
    </lineage>
</organism>
<keyword evidence="4" id="KW-1003">Cell membrane</keyword>
<dbReference type="FunFam" id="1.10.287.130:FF:000001">
    <property type="entry name" value="Two-component sensor histidine kinase"/>
    <property type="match status" value="1"/>
</dbReference>
<dbReference type="GO" id="GO:0005886">
    <property type="term" value="C:plasma membrane"/>
    <property type="evidence" value="ECO:0007669"/>
    <property type="project" value="UniProtKB-SubCell"/>
</dbReference>
<dbReference type="InterPro" id="IPR036890">
    <property type="entry name" value="HATPase_C_sf"/>
</dbReference>
<dbReference type="PANTHER" id="PTHR45528">
    <property type="entry name" value="SENSOR HISTIDINE KINASE CPXA"/>
    <property type="match status" value="1"/>
</dbReference>
<dbReference type="Pfam" id="PF02518">
    <property type="entry name" value="HATPase_c"/>
    <property type="match status" value="1"/>
</dbReference>
<evidence type="ECO:0000256" key="4">
    <source>
        <dbReference type="ARBA" id="ARBA00022475"/>
    </source>
</evidence>
<keyword evidence="10" id="KW-0067">ATP-binding</keyword>
<dbReference type="InterPro" id="IPR036097">
    <property type="entry name" value="HisK_dim/P_sf"/>
</dbReference>
<dbReference type="AlphaFoldDB" id="A0A3Q8X9L9"/>
<dbReference type="SMART" id="SM00387">
    <property type="entry name" value="HATPase_c"/>
    <property type="match status" value="1"/>
</dbReference>
<dbReference type="Gene3D" id="3.30.565.10">
    <property type="entry name" value="Histidine kinase-like ATPase, C-terminal domain"/>
    <property type="match status" value="1"/>
</dbReference>
<comment type="subcellular location">
    <subcellularLocation>
        <location evidence="2">Cell membrane</location>
        <topology evidence="2">Multi-pass membrane protein</topology>
    </subcellularLocation>
</comment>
<evidence type="ECO:0000256" key="10">
    <source>
        <dbReference type="ARBA" id="ARBA00022840"/>
    </source>
</evidence>
<gene>
    <name evidence="17" type="ORF">EJC50_05735</name>
</gene>
<dbReference type="Proteomes" id="UP000272528">
    <property type="component" value="Chromosome"/>
</dbReference>
<comment type="catalytic activity">
    <reaction evidence="1">
        <text>ATP + protein L-histidine = ADP + protein N-phospho-L-histidine.</text>
        <dbReference type="EC" id="2.7.13.3"/>
    </reaction>
</comment>
<keyword evidence="7 14" id="KW-0812">Transmembrane</keyword>
<dbReference type="Gene3D" id="1.10.287.130">
    <property type="match status" value="1"/>
</dbReference>
<dbReference type="CDD" id="cd06225">
    <property type="entry name" value="HAMP"/>
    <property type="match status" value="1"/>
</dbReference>
<evidence type="ECO:0000256" key="7">
    <source>
        <dbReference type="ARBA" id="ARBA00022692"/>
    </source>
</evidence>
<sequence length="341" mass="37808">MKPVVRFFSRFVPTVLLTLVGTLILTNGLLTYFVSRSIIKPLYALKDAASQIREGNLEHKLQLQPLNRQDEIGQLSRSFEEMRVRLQASIGAQLQLEQSRKELLANISHDLKTPITGIQGCIECLQGGVADTEEKRGKYLDMIASKTSDMNRMIEELLLYSTLDIGKLPFNWEQLDAAAYMQMTVDELRQDPRMAGIALVYESSGEPAWIRADREKLNRALLNIVGNSLAHMEQEPRELRFALLADSEANATVAIRITDNGTGIPAEALPFVFDQFYRAEQSRRTAAGSSGLGLSIVKQIIEEHGGTVEARSAAGQGTSITMKLPLIRAGADHEMPRGDLL</sequence>
<dbReference type="CDD" id="cd00075">
    <property type="entry name" value="HATPase"/>
    <property type="match status" value="1"/>
</dbReference>
<dbReference type="PANTHER" id="PTHR45528:SF1">
    <property type="entry name" value="SENSOR HISTIDINE KINASE CPXA"/>
    <property type="match status" value="1"/>
</dbReference>
<evidence type="ECO:0000256" key="14">
    <source>
        <dbReference type="SAM" id="Phobius"/>
    </source>
</evidence>
<dbReference type="InterPro" id="IPR005467">
    <property type="entry name" value="His_kinase_dom"/>
</dbReference>
<evidence type="ECO:0000259" key="16">
    <source>
        <dbReference type="PROSITE" id="PS50885"/>
    </source>
</evidence>
<evidence type="ECO:0000256" key="3">
    <source>
        <dbReference type="ARBA" id="ARBA00012438"/>
    </source>
</evidence>
<evidence type="ECO:0000256" key="13">
    <source>
        <dbReference type="ARBA" id="ARBA00023136"/>
    </source>
</evidence>
<dbReference type="SMART" id="SM00304">
    <property type="entry name" value="HAMP"/>
    <property type="match status" value="1"/>
</dbReference>
<protein>
    <recommendedName>
        <fullName evidence="3">histidine kinase</fullName>
        <ecNumber evidence="3">2.7.13.3</ecNumber>
    </recommendedName>
</protein>
<feature type="domain" description="Histidine kinase" evidence="15">
    <location>
        <begin position="106"/>
        <end position="328"/>
    </location>
</feature>
<keyword evidence="5" id="KW-0597">Phosphoprotein</keyword>
<dbReference type="InterPro" id="IPR050398">
    <property type="entry name" value="HssS/ArlS-like"/>
</dbReference>
<evidence type="ECO:0000256" key="9">
    <source>
        <dbReference type="ARBA" id="ARBA00022777"/>
    </source>
</evidence>
<keyword evidence="12" id="KW-0902">Two-component regulatory system</keyword>
<dbReference type="KEGG" id="palb:EJC50_05735"/>
<evidence type="ECO:0000256" key="11">
    <source>
        <dbReference type="ARBA" id="ARBA00022989"/>
    </source>
</evidence>
<keyword evidence="11 14" id="KW-1133">Transmembrane helix</keyword>
<dbReference type="SUPFAM" id="SSF158472">
    <property type="entry name" value="HAMP domain-like"/>
    <property type="match status" value="1"/>
</dbReference>
<dbReference type="CDD" id="cd00082">
    <property type="entry name" value="HisKA"/>
    <property type="match status" value="1"/>
</dbReference>
<dbReference type="GO" id="GO:0005524">
    <property type="term" value="F:ATP binding"/>
    <property type="evidence" value="ECO:0007669"/>
    <property type="project" value="UniProtKB-KW"/>
</dbReference>
<dbReference type="Pfam" id="PF00672">
    <property type="entry name" value="HAMP"/>
    <property type="match status" value="1"/>
</dbReference>
<dbReference type="PROSITE" id="PS50885">
    <property type="entry name" value="HAMP"/>
    <property type="match status" value="1"/>
</dbReference>
<evidence type="ECO:0000256" key="8">
    <source>
        <dbReference type="ARBA" id="ARBA00022741"/>
    </source>
</evidence>
<dbReference type="Pfam" id="PF00512">
    <property type="entry name" value="HisKA"/>
    <property type="match status" value="1"/>
</dbReference>
<dbReference type="PROSITE" id="PS50109">
    <property type="entry name" value="HIS_KIN"/>
    <property type="match status" value="1"/>
</dbReference>
<accession>A0A3Q8X9L9</accession>
<evidence type="ECO:0000256" key="1">
    <source>
        <dbReference type="ARBA" id="ARBA00000085"/>
    </source>
</evidence>
<proteinExistence type="predicted"/>
<dbReference type="PRINTS" id="PR00344">
    <property type="entry name" value="BCTRLSENSOR"/>
</dbReference>
<dbReference type="Gene3D" id="6.10.340.10">
    <property type="match status" value="1"/>
</dbReference>
<dbReference type="OrthoDB" id="335833at2"/>
<evidence type="ECO:0000256" key="5">
    <source>
        <dbReference type="ARBA" id="ARBA00022553"/>
    </source>
</evidence>
<evidence type="ECO:0000313" key="18">
    <source>
        <dbReference type="Proteomes" id="UP000272528"/>
    </source>
</evidence>
<keyword evidence="6" id="KW-0808">Transferase</keyword>
<dbReference type="SUPFAM" id="SSF55874">
    <property type="entry name" value="ATPase domain of HSP90 chaperone/DNA topoisomerase II/histidine kinase"/>
    <property type="match status" value="1"/>
</dbReference>
<keyword evidence="13 14" id="KW-0472">Membrane</keyword>
<feature type="transmembrane region" description="Helical" evidence="14">
    <location>
        <begin position="12"/>
        <end position="34"/>
    </location>
</feature>
<name>A0A3Q8X9L9_9BACL</name>
<evidence type="ECO:0000313" key="17">
    <source>
        <dbReference type="EMBL" id="AZN43539.1"/>
    </source>
</evidence>
<reference evidence="18" key="1">
    <citation type="submission" date="2018-12" db="EMBL/GenBank/DDBJ databases">
        <title>Genome sequence of Peanibacillus sp.</title>
        <authorList>
            <person name="Subramani G."/>
            <person name="Srinivasan S."/>
            <person name="Kim M.K."/>
        </authorList>
    </citation>
    <scope>NUCLEOTIDE SEQUENCE [LARGE SCALE GENOMIC DNA]</scope>
    <source>
        <strain evidence="18">18JY67-1</strain>
    </source>
</reference>
<evidence type="ECO:0000259" key="15">
    <source>
        <dbReference type="PROSITE" id="PS50109"/>
    </source>
</evidence>
<feature type="domain" description="HAMP" evidence="16">
    <location>
        <begin position="36"/>
        <end position="91"/>
    </location>
</feature>
<keyword evidence="8" id="KW-0547">Nucleotide-binding</keyword>
<evidence type="ECO:0000256" key="6">
    <source>
        <dbReference type="ARBA" id="ARBA00022679"/>
    </source>
</evidence>
<dbReference type="SMART" id="SM00388">
    <property type="entry name" value="HisKA"/>
    <property type="match status" value="1"/>
</dbReference>
<dbReference type="EC" id="2.7.13.3" evidence="3"/>
<dbReference type="InterPro" id="IPR003661">
    <property type="entry name" value="HisK_dim/P_dom"/>
</dbReference>